<evidence type="ECO:0000313" key="3">
    <source>
        <dbReference type="EMBL" id="QQQ17607.1"/>
    </source>
</evidence>
<dbReference type="RefSeq" id="WP_201101981.1">
    <property type="nucleotide sequence ID" value="NZ_CP067977.1"/>
</dbReference>
<evidence type="ECO:0000256" key="1">
    <source>
        <dbReference type="SAM" id="MobiDB-lite"/>
    </source>
</evidence>
<sequence>MRLICLSAASAAVVMMFGAGAAAAQSYYAPPPPASAYGVGSWGQPYQYGGHPGGPCCQPGGYQPPRYEPRPVCCYGGARQDDYAYQGRYDRGGRYGYSDSRRYYYGEQRYEHREYRREVRYEGDHDAWGYDDDRPPSARGYRNYDPPRRPHRHDANCGCGDVYLYDR</sequence>
<name>A0ABX7BJ80_9CAUL</name>
<organism evidence="3 4">
    <name type="scientific">Brevundimonas vitisensis</name>
    <dbReference type="NCBI Taxonomy" id="2800818"/>
    <lineage>
        <taxon>Bacteria</taxon>
        <taxon>Pseudomonadati</taxon>
        <taxon>Pseudomonadota</taxon>
        <taxon>Alphaproteobacteria</taxon>
        <taxon>Caulobacterales</taxon>
        <taxon>Caulobacteraceae</taxon>
        <taxon>Brevundimonas</taxon>
    </lineage>
</organism>
<accession>A0ABX7BJ80</accession>
<feature type="region of interest" description="Disordered" evidence="1">
    <location>
        <begin position="125"/>
        <end position="147"/>
    </location>
</feature>
<dbReference type="EMBL" id="CP067977">
    <property type="protein sequence ID" value="QQQ17607.1"/>
    <property type="molecule type" value="Genomic_DNA"/>
</dbReference>
<protein>
    <submittedName>
        <fullName evidence="3">Uncharacterized protein</fullName>
    </submittedName>
</protein>
<reference evidence="3 4" key="1">
    <citation type="submission" date="2021-01" db="EMBL/GenBank/DDBJ databases">
        <title>Brevundimonas vitis sp. nov., an bacterium isolated from grape (Vitis vinifera).</title>
        <authorList>
            <person name="Jiang L."/>
            <person name="Lee J."/>
        </authorList>
    </citation>
    <scope>NUCLEOTIDE SEQUENCE [LARGE SCALE GENOMIC DNA]</scope>
    <source>
        <strain evidence="3 4">GRTSA-9</strain>
    </source>
</reference>
<keyword evidence="2" id="KW-0732">Signal</keyword>
<evidence type="ECO:0000256" key="2">
    <source>
        <dbReference type="SAM" id="SignalP"/>
    </source>
</evidence>
<dbReference type="Proteomes" id="UP000595448">
    <property type="component" value="Chromosome"/>
</dbReference>
<feature type="signal peptide" evidence="2">
    <location>
        <begin position="1"/>
        <end position="21"/>
    </location>
</feature>
<keyword evidence="4" id="KW-1185">Reference proteome</keyword>
<feature type="chain" id="PRO_5047387994" evidence="2">
    <location>
        <begin position="22"/>
        <end position="167"/>
    </location>
</feature>
<feature type="compositionally biased region" description="Basic and acidic residues" evidence="1">
    <location>
        <begin position="125"/>
        <end position="136"/>
    </location>
</feature>
<evidence type="ECO:0000313" key="4">
    <source>
        <dbReference type="Proteomes" id="UP000595448"/>
    </source>
</evidence>
<gene>
    <name evidence="3" type="ORF">JIP62_09660</name>
</gene>
<proteinExistence type="predicted"/>